<sequence length="69" mass="7865">MLFTNYSTSEFSITIRNAAVDFNFPPRRGTGIARHLTNCSPDAIDLINHLCIYDPDHRISAHHALQHPY</sequence>
<feature type="non-terminal residue" evidence="1">
    <location>
        <position position="1"/>
    </location>
</feature>
<dbReference type="AlphaFoldDB" id="A0A822BQM1"/>
<gene>
    <name evidence="1" type="ORF">QYT958_LOCUS40787</name>
</gene>
<organism evidence="1 2">
    <name type="scientific">Rotaria socialis</name>
    <dbReference type="NCBI Taxonomy" id="392032"/>
    <lineage>
        <taxon>Eukaryota</taxon>
        <taxon>Metazoa</taxon>
        <taxon>Spiralia</taxon>
        <taxon>Gnathifera</taxon>
        <taxon>Rotifera</taxon>
        <taxon>Eurotatoria</taxon>
        <taxon>Bdelloidea</taxon>
        <taxon>Philodinida</taxon>
        <taxon>Philodinidae</taxon>
        <taxon>Rotaria</taxon>
    </lineage>
</organism>
<protein>
    <submittedName>
        <fullName evidence="1">Uncharacterized protein</fullName>
    </submittedName>
</protein>
<evidence type="ECO:0000313" key="2">
    <source>
        <dbReference type="Proteomes" id="UP000663848"/>
    </source>
</evidence>
<comment type="caution">
    <text evidence="1">The sequence shown here is derived from an EMBL/GenBank/DDBJ whole genome shotgun (WGS) entry which is preliminary data.</text>
</comment>
<proteinExistence type="predicted"/>
<dbReference type="InterPro" id="IPR011009">
    <property type="entry name" value="Kinase-like_dom_sf"/>
</dbReference>
<reference evidence="1" key="1">
    <citation type="submission" date="2021-02" db="EMBL/GenBank/DDBJ databases">
        <authorList>
            <person name="Nowell W R."/>
        </authorList>
    </citation>
    <scope>NUCLEOTIDE SEQUENCE</scope>
</reference>
<accession>A0A822BQM1</accession>
<dbReference type="SUPFAM" id="SSF56112">
    <property type="entry name" value="Protein kinase-like (PK-like)"/>
    <property type="match status" value="1"/>
</dbReference>
<dbReference type="Gene3D" id="1.10.510.10">
    <property type="entry name" value="Transferase(Phosphotransferase) domain 1"/>
    <property type="match status" value="1"/>
</dbReference>
<dbReference type="Proteomes" id="UP000663848">
    <property type="component" value="Unassembled WGS sequence"/>
</dbReference>
<name>A0A822BQM1_9BILA</name>
<evidence type="ECO:0000313" key="1">
    <source>
        <dbReference type="EMBL" id="CAF5032889.1"/>
    </source>
</evidence>
<dbReference type="EMBL" id="CAJOBR010043756">
    <property type="protein sequence ID" value="CAF5032889.1"/>
    <property type="molecule type" value="Genomic_DNA"/>
</dbReference>